<evidence type="ECO:0000256" key="1">
    <source>
        <dbReference type="SAM" id="Phobius"/>
    </source>
</evidence>
<keyword evidence="1" id="KW-0472">Membrane</keyword>
<keyword evidence="1" id="KW-0812">Transmembrane</keyword>
<keyword evidence="1" id="KW-1133">Transmembrane helix</keyword>
<feature type="transmembrane region" description="Helical" evidence="1">
    <location>
        <begin position="177"/>
        <end position="197"/>
    </location>
</feature>
<reference evidence="2 3" key="1">
    <citation type="submission" date="2020-11" db="EMBL/GenBank/DDBJ databases">
        <title>Erythrobacter sediminis sp. nov., a marine bacterium from a tidal flat of Garorim Bay.</title>
        <authorList>
            <person name="Kim D."/>
            <person name="Yoo Y."/>
            <person name="Kim J.-J."/>
        </authorList>
    </citation>
    <scope>NUCLEOTIDE SEQUENCE [LARGE SCALE GENOMIC DNA]</scope>
    <source>
        <strain evidence="2 3">JGD-13</strain>
    </source>
</reference>
<feature type="transmembrane region" description="Helical" evidence="1">
    <location>
        <begin position="125"/>
        <end position="144"/>
    </location>
</feature>
<organism evidence="2 3">
    <name type="scientific">Aurantiacibacter sediminis</name>
    <dbReference type="NCBI Taxonomy" id="2793064"/>
    <lineage>
        <taxon>Bacteria</taxon>
        <taxon>Pseudomonadati</taxon>
        <taxon>Pseudomonadota</taxon>
        <taxon>Alphaproteobacteria</taxon>
        <taxon>Sphingomonadales</taxon>
        <taxon>Erythrobacteraceae</taxon>
        <taxon>Aurantiacibacter</taxon>
    </lineage>
</organism>
<protein>
    <submittedName>
        <fullName evidence="2">DUF2975 domain-containing protein</fullName>
    </submittedName>
</protein>
<gene>
    <name evidence="2" type="ORF">I5L03_09565</name>
</gene>
<dbReference type="EMBL" id="JAEANY010000003">
    <property type="protein sequence ID" value="MBH5322833.1"/>
    <property type="molecule type" value="Genomic_DNA"/>
</dbReference>
<dbReference type="InterPro" id="IPR021354">
    <property type="entry name" value="DUF2975"/>
</dbReference>
<dbReference type="Pfam" id="PF11188">
    <property type="entry name" value="DUF2975"/>
    <property type="match status" value="1"/>
</dbReference>
<name>A0ABS0N4F3_9SPHN</name>
<feature type="transmembrane region" description="Helical" evidence="1">
    <location>
        <begin position="74"/>
        <end position="96"/>
    </location>
</feature>
<comment type="caution">
    <text evidence="2">The sequence shown here is derived from an EMBL/GenBank/DDBJ whole genome shotgun (WGS) entry which is preliminary data.</text>
</comment>
<proteinExistence type="predicted"/>
<evidence type="ECO:0000313" key="2">
    <source>
        <dbReference type="EMBL" id="MBH5322833.1"/>
    </source>
</evidence>
<evidence type="ECO:0000313" key="3">
    <source>
        <dbReference type="Proteomes" id="UP000602442"/>
    </source>
</evidence>
<accession>A0ABS0N4F3</accession>
<sequence length="211" mass="23141">MSAIWTKRFVNFLLVIVALAAVGALVQAWSAYSEGKFHMVSYPAESDRYQVYPIGNWDAFWQAKEGSVRVDDHAWLRAARLAGELIAIGLLAAIFWQLRGFLGRVAGGDVFSDANILALRRIGKLLVSGSVLGISIAVMTQFAILEALPETLDGDRIILPSISFGSDPEMPNIRMQYTPPILPMLMAMIAFITAGAFKSGQQYREDSESVV</sequence>
<keyword evidence="3" id="KW-1185">Reference proteome</keyword>
<dbReference type="RefSeq" id="WP_197921572.1">
    <property type="nucleotide sequence ID" value="NZ_CAWPTA010000008.1"/>
</dbReference>
<dbReference type="Proteomes" id="UP000602442">
    <property type="component" value="Unassembled WGS sequence"/>
</dbReference>